<dbReference type="InterPro" id="IPR013517">
    <property type="entry name" value="FG-GAP"/>
</dbReference>
<evidence type="ECO:0000313" key="4">
    <source>
        <dbReference type="EMBL" id="WTW62542.1"/>
    </source>
</evidence>
<proteinExistence type="predicted"/>
<gene>
    <name evidence="4" type="ORF">OG549_18840</name>
</gene>
<dbReference type="SUPFAM" id="SSF82171">
    <property type="entry name" value="DPP6 N-terminal domain-like"/>
    <property type="match status" value="1"/>
</dbReference>
<dbReference type="Gene3D" id="2.130.10.130">
    <property type="entry name" value="Integrin alpha, N-terminal"/>
    <property type="match status" value="1"/>
</dbReference>
<dbReference type="Pfam" id="PF13860">
    <property type="entry name" value="FlgD_ig"/>
    <property type="match status" value="1"/>
</dbReference>
<accession>A0AAU2V540</accession>
<dbReference type="InterPro" id="IPR025965">
    <property type="entry name" value="FlgD/Vpr_Ig-like"/>
</dbReference>
<dbReference type="AlphaFoldDB" id="A0AAU2V540"/>
<dbReference type="PANTHER" id="PTHR44103">
    <property type="entry name" value="PROPROTEIN CONVERTASE P"/>
    <property type="match status" value="1"/>
</dbReference>
<dbReference type="SUPFAM" id="SSF69318">
    <property type="entry name" value="Integrin alpha N-terminal domain"/>
    <property type="match status" value="1"/>
</dbReference>
<dbReference type="EMBL" id="CP108318">
    <property type="protein sequence ID" value="WTW62542.1"/>
    <property type="molecule type" value="Genomic_DNA"/>
</dbReference>
<feature type="domain" description="FlgD/Vpr Ig-like" evidence="3">
    <location>
        <begin position="673"/>
        <end position="730"/>
    </location>
</feature>
<dbReference type="Pfam" id="PF13517">
    <property type="entry name" value="FG-GAP_3"/>
    <property type="match status" value="2"/>
</dbReference>
<dbReference type="InterPro" id="IPR028994">
    <property type="entry name" value="Integrin_alpha_N"/>
</dbReference>
<dbReference type="Gene3D" id="2.60.40.4070">
    <property type="match status" value="1"/>
</dbReference>
<feature type="signal peptide" evidence="2">
    <location>
        <begin position="1"/>
        <end position="33"/>
    </location>
</feature>
<organism evidence="4">
    <name type="scientific">Streptomyces sp. NBC_00003</name>
    <dbReference type="NCBI Taxonomy" id="2903608"/>
    <lineage>
        <taxon>Bacteria</taxon>
        <taxon>Bacillati</taxon>
        <taxon>Actinomycetota</taxon>
        <taxon>Actinomycetes</taxon>
        <taxon>Kitasatosporales</taxon>
        <taxon>Streptomycetaceae</taxon>
        <taxon>Streptomyces</taxon>
    </lineage>
</organism>
<name>A0AAU2V540_9ACTN</name>
<evidence type="ECO:0000256" key="2">
    <source>
        <dbReference type="SAM" id="SignalP"/>
    </source>
</evidence>
<dbReference type="PANTHER" id="PTHR44103:SF1">
    <property type="entry name" value="PROPROTEIN CONVERTASE P"/>
    <property type="match status" value="1"/>
</dbReference>
<dbReference type="InterPro" id="IPR036322">
    <property type="entry name" value="WD40_repeat_dom_sf"/>
</dbReference>
<reference evidence="4" key="1">
    <citation type="submission" date="2022-10" db="EMBL/GenBank/DDBJ databases">
        <title>The complete genomes of actinobacterial strains from the NBC collection.</title>
        <authorList>
            <person name="Joergensen T.S."/>
            <person name="Alvarez Arevalo M."/>
            <person name="Sterndorff E.B."/>
            <person name="Faurdal D."/>
            <person name="Vuksanovic O."/>
            <person name="Mourched A.-S."/>
            <person name="Charusanti P."/>
            <person name="Shaw S."/>
            <person name="Blin K."/>
            <person name="Weber T."/>
        </authorList>
    </citation>
    <scope>NUCLEOTIDE SEQUENCE</scope>
    <source>
        <strain evidence="4">NBC_00003</strain>
    </source>
</reference>
<evidence type="ECO:0000259" key="3">
    <source>
        <dbReference type="Pfam" id="PF13860"/>
    </source>
</evidence>
<sequence length="1009" mass="104172">MRRHVRVRGAVAVAAAFGIAAGFLPLTAGAAYADSVPGELTIPAVSQPDPNAGLLVGGGATGYLWGQSGDGYNWTSYADGSVRPVRVPEGLRVAAATGGDFVVFWGPGTNKIVQRNMKDGSERTVTLGAGQWFANAFGDAVLTYEGAAGLHVLTWDDGQVQDRPVTGVPAGTNSLKMALAQNKDGALVHTSAPDPSAPGGEKRTMLWVDRSGRARTTAVPSSSNTPMNGDRFAAWWGVTNRVRVWSAADLSAPVHEVTVADRAGARLIGVVGDRLLLARYVAGSIGIFAMPLTGGAEQLVLDKASWSPAFTPDGSMLIAHTGENGGPEVVSVRQGADGALTVTKTGAAPRIRTAVTGISLAQGRLSTVEEEPFDRTRLRGIDLSVSGPPKAGERVDRGADTSLFQSCATLWCADVQPTGDGRLAFQRMNGTGLGVLPEGASFPGTTGSPVTTSAQPDSPFQASGRYGVARLDGLNSRIQVVDLDTWQPVYTGAPDSEARHPSYALNGSTLWLETGTGSAEAVDIRTGKTLTTAKVSDCDLTSLQANGTNLLWECGSSASGVYDTVTRHNVALPTHQSALLGDGYVAWQQGGVLSVTDVRGASGTRTLGTPKRGEPGKGWAVDRFGGPVAYTDADDAVHIVPTGIPASALSVLDTDTPARTNANSGPWTPRWWLNKPAASWRLTLKNSAGATVRTLTGGEARGLVRPSWDGKADDGQYAPNGAYAWTLTVTPADGQGVALTRTGAVGLTGGAPVARDFVGAGGPDGRADLLALTPSGRFDLRTGPGVAGEAQATGEGWTGDNALTAAIPYRDVNGDRCDDVLVRMASGELRAYTPACGAPLTPSTAYQSLGRGWNAYDTLVSPGDVDGDGRADLVARTPGGDLYVYSDNGALGFKDPVKAGWGWGGLLVVGAGDLTGDGKGDLLARDASGVLWTYPGNGKGGFADRIRLGAGWGGFDALVGAGDLDGDGKPDLLARETSGTLWLYPGAGNGAFGERKPLGGGWNMYKSLY</sequence>
<dbReference type="SUPFAM" id="SSF50978">
    <property type="entry name" value="WD40 repeat-like"/>
    <property type="match status" value="1"/>
</dbReference>
<evidence type="ECO:0000256" key="1">
    <source>
        <dbReference type="ARBA" id="ARBA00022729"/>
    </source>
</evidence>
<feature type="chain" id="PRO_5043412842" evidence="2">
    <location>
        <begin position="34"/>
        <end position="1009"/>
    </location>
</feature>
<keyword evidence="1 2" id="KW-0732">Signal</keyword>
<protein>
    <submittedName>
        <fullName evidence="4">FG-GAP-like repeat-containing protein</fullName>
    </submittedName>
</protein>